<evidence type="ECO:0000256" key="2">
    <source>
        <dbReference type="ARBA" id="ARBA00022448"/>
    </source>
</evidence>
<dbReference type="GO" id="GO:0140359">
    <property type="term" value="F:ABC-type transporter activity"/>
    <property type="evidence" value="ECO:0007669"/>
    <property type="project" value="InterPro"/>
</dbReference>
<dbReference type="SUPFAM" id="SSF90123">
    <property type="entry name" value="ABC transporter transmembrane region"/>
    <property type="match status" value="1"/>
</dbReference>
<gene>
    <name evidence="12" type="ORF">AS180_09475</name>
</gene>
<dbReference type="GO" id="GO:0016887">
    <property type="term" value="F:ATP hydrolysis activity"/>
    <property type="evidence" value="ECO:0007669"/>
    <property type="project" value="InterPro"/>
</dbReference>
<dbReference type="InterPro" id="IPR036640">
    <property type="entry name" value="ABC1_TM_sf"/>
</dbReference>
<evidence type="ECO:0000256" key="3">
    <source>
        <dbReference type="ARBA" id="ARBA00022475"/>
    </source>
</evidence>
<feature type="transmembrane region" description="Helical" evidence="9">
    <location>
        <begin position="237"/>
        <end position="257"/>
    </location>
</feature>
<dbReference type="InterPro" id="IPR039421">
    <property type="entry name" value="Type_1_exporter"/>
</dbReference>
<dbReference type="FunFam" id="3.40.50.300:FF:000221">
    <property type="entry name" value="Multidrug ABC transporter ATP-binding protein"/>
    <property type="match status" value="1"/>
</dbReference>
<feature type="transmembrane region" description="Helical" evidence="9">
    <location>
        <begin position="269"/>
        <end position="286"/>
    </location>
</feature>
<evidence type="ECO:0000259" key="10">
    <source>
        <dbReference type="PROSITE" id="PS50893"/>
    </source>
</evidence>
<dbReference type="NCBIfam" id="TIGR02857">
    <property type="entry name" value="CydD"/>
    <property type="match status" value="1"/>
</dbReference>
<dbReference type="SUPFAM" id="SSF52540">
    <property type="entry name" value="P-loop containing nucleoside triphosphate hydrolases"/>
    <property type="match status" value="1"/>
</dbReference>
<keyword evidence="4 9" id="KW-0812">Transmembrane</keyword>
<dbReference type="Gene3D" id="3.40.50.300">
    <property type="entry name" value="P-loop containing nucleotide triphosphate hydrolases"/>
    <property type="match status" value="1"/>
</dbReference>
<dbReference type="PANTHER" id="PTHR24221:SF654">
    <property type="entry name" value="ATP-BINDING CASSETTE SUB-FAMILY B MEMBER 6"/>
    <property type="match status" value="1"/>
</dbReference>
<evidence type="ECO:0000256" key="8">
    <source>
        <dbReference type="ARBA" id="ARBA00023136"/>
    </source>
</evidence>
<dbReference type="GO" id="GO:0005886">
    <property type="term" value="C:plasma membrane"/>
    <property type="evidence" value="ECO:0007669"/>
    <property type="project" value="UniProtKB-SubCell"/>
</dbReference>
<feature type="transmembrane region" description="Helical" evidence="9">
    <location>
        <begin position="154"/>
        <end position="176"/>
    </location>
</feature>
<feature type="transmembrane region" description="Helical" evidence="9">
    <location>
        <begin position="15"/>
        <end position="37"/>
    </location>
</feature>
<dbReference type="InterPro" id="IPR027417">
    <property type="entry name" value="P-loop_NTPase"/>
</dbReference>
<evidence type="ECO:0000259" key="11">
    <source>
        <dbReference type="PROSITE" id="PS50929"/>
    </source>
</evidence>
<dbReference type="InterPro" id="IPR003439">
    <property type="entry name" value="ABC_transporter-like_ATP-bd"/>
</dbReference>
<dbReference type="InterPro" id="IPR003593">
    <property type="entry name" value="AAA+_ATPase"/>
</dbReference>
<comment type="caution">
    <text evidence="12">The sequence shown here is derived from an EMBL/GenBank/DDBJ whole genome shotgun (WGS) entry which is preliminary data.</text>
</comment>
<evidence type="ECO:0000256" key="9">
    <source>
        <dbReference type="SAM" id="Phobius"/>
    </source>
</evidence>
<feature type="transmembrane region" description="Helical" evidence="9">
    <location>
        <begin position="128"/>
        <end position="148"/>
    </location>
</feature>
<keyword evidence="8 9" id="KW-0472">Membrane</keyword>
<sequence length="576" mass="64359">MELLRKRAFAHKKMMIPLILSSLLNGVMLVGQAYFFVYIVDQIFLKDASFQDVLPSFIYLLIVLTARVLFIYLSRKLGIKLGEKVKGEIREELFEKYANNPLQASLSGQTGKKASVAMDAIDEVDNYFSFYIPQVIQTSILPLIILLAVFTQHWFSGLLMMITAPFFPIYMIVIGLKTQKKADVQMEKMTAFSGHFLDVLQGLTTLKLMRKAKVQKDKMKEKSFEFRDATMDVLKTAFSSSLALEFIAMLSVGLIAFELGLRLVVFENITFFASFFILILAPDFYLSLRDLGSAFHAGRGSIGATNKIKEELEASEHGVKWGNHRVEQGQPAHIVLDDIHFSYQEGAFSLRDVSLIIKPFEKVAIIGPNGSGKTTLLRLISGLIDPTEGQVVINGKQRTDISEADWFESISYISQHPYLFSGTIKENICLGTQTQVTEAELIKAAEKAGLLPLIQSMEAGFDTLIGEGGRGLSGGEKQRLALARAFIKQPSLIVFDEPTTGLDLVTEQILQSSIKELSERATMITVAHRLYTIRNADQIVYLQDGKVIDSGTHDELMTRIDSYRDMMQAQQGEGVR</sequence>
<evidence type="ECO:0000256" key="7">
    <source>
        <dbReference type="ARBA" id="ARBA00022989"/>
    </source>
</evidence>
<protein>
    <submittedName>
        <fullName evidence="12">ABC transporter ATP-binding protein</fullName>
    </submittedName>
</protein>
<dbReference type="GO" id="GO:0005524">
    <property type="term" value="F:ATP binding"/>
    <property type="evidence" value="ECO:0007669"/>
    <property type="project" value="UniProtKB-KW"/>
</dbReference>
<evidence type="ECO:0000313" key="12">
    <source>
        <dbReference type="EMBL" id="KSU88142.1"/>
    </source>
</evidence>
<keyword evidence="5" id="KW-0547">Nucleotide-binding</keyword>
<evidence type="ECO:0000256" key="1">
    <source>
        <dbReference type="ARBA" id="ARBA00004651"/>
    </source>
</evidence>
<dbReference type="SMART" id="SM00382">
    <property type="entry name" value="AAA"/>
    <property type="match status" value="1"/>
</dbReference>
<dbReference type="Pfam" id="PF00005">
    <property type="entry name" value="ABC_tran"/>
    <property type="match status" value="1"/>
</dbReference>
<dbReference type="PROSITE" id="PS00211">
    <property type="entry name" value="ABC_TRANSPORTER_1"/>
    <property type="match status" value="1"/>
</dbReference>
<dbReference type="PANTHER" id="PTHR24221">
    <property type="entry name" value="ATP-BINDING CASSETTE SUB-FAMILY B"/>
    <property type="match status" value="1"/>
</dbReference>
<dbReference type="Gene3D" id="1.20.1560.10">
    <property type="entry name" value="ABC transporter type 1, transmembrane domain"/>
    <property type="match status" value="1"/>
</dbReference>
<dbReference type="Pfam" id="PF00664">
    <property type="entry name" value="ABC_membrane"/>
    <property type="match status" value="1"/>
</dbReference>
<dbReference type="AlphaFoldDB" id="A0A0V8JM55"/>
<reference evidence="12 13" key="1">
    <citation type="submission" date="2015-11" db="EMBL/GenBank/DDBJ databases">
        <title>Bacillus caseinolyticus sp nov.</title>
        <authorList>
            <person name="Dastager S.G."/>
            <person name="Mawlankar R."/>
        </authorList>
    </citation>
    <scope>NUCLEOTIDE SEQUENCE [LARGE SCALE GENOMIC DNA]</scope>
    <source>
        <strain evidence="12 13">SGD-V-76</strain>
    </source>
</reference>
<dbReference type="InterPro" id="IPR017871">
    <property type="entry name" value="ABC_transporter-like_CS"/>
</dbReference>
<keyword evidence="7 9" id="KW-1133">Transmembrane helix</keyword>
<dbReference type="InterPro" id="IPR011527">
    <property type="entry name" value="ABC1_TM_dom"/>
</dbReference>
<keyword evidence="6 12" id="KW-0067">ATP-binding</keyword>
<organism evidence="12 13">
    <name type="scientific">Priestia veravalensis</name>
    <dbReference type="NCBI Taxonomy" id="1414648"/>
    <lineage>
        <taxon>Bacteria</taxon>
        <taxon>Bacillati</taxon>
        <taxon>Bacillota</taxon>
        <taxon>Bacilli</taxon>
        <taxon>Bacillales</taxon>
        <taxon>Bacillaceae</taxon>
        <taxon>Priestia</taxon>
    </lineage>
</organism>
<name>A0A0V8JM55_9BACI</name>
<dbReference type="PROSITE" id="PS50893">
    <property type="entry name" value="ABC_TRANSPORTER_2"/>
    <property type="match status" value="1"/>
</dbReference>
<dbReference type="Proteomes" id="UP000053681">
    <property type="component" value="Unassembled WGS sequence"/>
</dbReference>
<proteinExistence type="predicted"/>
<evidence type="ECO:0000256" key="4">
    <source>
        <dbReference type="ARBA" id="ARBA00022692"/>
    </source>
</evidence>
<feature type="domain" description="ABC transmembrane type-1" evidence="11">
    <location>
        <begin position="18"/>
        <end position="300"/>
    </location>
</feature>
<keyword evidence="3" id="KW-1003">Cell membrane</keyword>
<dbReference type="CDD" id="cd18584">
    <property type="entry name" value="ABC_6TM_AarD_CydD"/>
    <property type="match status" value="1"/>
</dbReference>
<dbReference type="EMBL" id="LNQP01000028">
    <property type="protein sequence ID" value="KSU88142.1"/>
    <property type="molecule type" value="Genomic_DNA"/>
</dbReference>
<evidence type="ECO:0000256" key="6">
    <source>
        <dbReference type="ARBA" id="ARBA00022840"/>
    </source>
</evidence>
<feature type="transmembrane region" description="Helical" evidence="9">
    <location>
        <begin position="57"/>
        <end position="74"/>
    </location>
</feature>
<evidence type="ECO:0000256" key="5">
    <source>
        <dbReference type="ARBA" id="ARBA00022741"/>
    </source>
</evidence>
<dbReference type="PROSITE" id="PS50929">
    <property type="entry name" value="ABC_TM1F"/>
    <property type="match status" value="1"/>
</dbReference>
<accession>A0A0V8JM55</accession>
<keyword evidence="13" id="KW-1185">Reference proteome</keyword>
<dbReference type="GO" id="GO:0042883">
    <property type="term" value="P:cysteine transport"/>
    <property type="evidence" value="ECO:0007669"/>
    <property type="project" value="InterPro"/>
</dbReference>
<comment type="subcellular location">
    <subcellularLocation>
        <location evidence="1">Cell membrane</location>
        <topology evidence="1">Multi-pass membrane protein</topology>
    </subcellularLocation>
</comment>
<dbReference type="InterPro" id="IPR014216">
    <property type="entry name" value="ABC_transptr_CydD"/>
</dbReference>
<evidence type="ECO:0000313" key="13">
    <source>
        <dbReference type="Proteomes" id="UP000053681"/>
    </source>
</evidence>
<feature type="domain" description="ABC transporter" evidence="10">
    <location>
        <begin position="334"/>
        <end position="569"/>
    </location>
</feature>
<keyword evidence="2" id="KW-0813">Transport</keyword>
<dbReference type="RefSeq" id="WP_025910178.1">
    <property type="nucleotide sequence ID" value="NZ_KQ758644.1"/>
</dbReference>